<organism evidence="1 2">
    <name type="scientific">Rhizobium fredii</name>
    <name type="common">Sinorhizobium fredii</name>
    <dbReference type="NCBI Taxonomy" id="380"/>
    <lineage>
        <taxon>Bacteria</taxon>
        <taxon>Pseudomonadati</taxon>
        <taxon>Pseudomonadota</taxon>
        <taxon>Alphaproteobacteria</taxon>
        <taxon>Hyphomicrobiales</taxon>
        <taxon>Rhizobiaceae</taxon>
        <taxon>Sinorhizobium/Ensifer group</taxon>
        <taxon>Sinorhizobium</taxon>
    </lineage>
</organism>
<evidence type="ECO:0000313" key="2">
    <source>
        <dbReference type="Proteomes" id="UP000239340"/>
    </source>
</evidence>
<dbReference type="AlphaFoldDB" id="A0A2L0HF48"/>
<dbReference type="EMBL" id="CP024310">
    <property type="protein sequence ID" value="AUX80064.1"/>
    <property type="molecule type" value="Genomic_DNA"/>
</dbReference>
<geneLocation type="plasmid" evidence="2">
    <name>psfrenxt3c</name>
</geneLocation>
<keyword evidence="1" id="KW-0614">Plasmid</keyword>
<dbReference type="Proteomes" id="UP000239340">
    <property type="component" value="Plasmid pSfreNXT3c"/>
</dbReference>
<accession>A0A2L0HF48</accession>
<name>A0A2L0HF48_RHIFR</name>
<protein>
    <recommendedName>
        <fullName evidence="3">GcrA cell cycle regulator</fullName>
    </recommendedName>
</protein>
<reference evidence="1 2" key="1">
    <citation type="submission" date="2017-10" db="EMBL/GenBank/DDBJ databases">
        <title>Analysis of the genome sequences of Rhizobium populations associated to common bean (phaseolus vulgaris).</title>
        <authorList>
            <person name="Bustos P."/>
            <person name="Santamaria R.I."/>
            <person name="Miranda-Sanchez F."/>
            <person name="Perez-Carrascal O."/>
            <person name="Juarez S."/>
            <person name="Lozano L."/>
            <person name="Martinez-Flores I."/>
            <person name="Vinuesa P."/>
            <person name="Martinez-Romero E."/>
            <person name="Cevallos M.A."/>
            <person name="Romero D."/>
            <person name="Davila G."/>
            <person name="Gonzalez V."/>
        </authorList>
    </citation>
    <scope>NUCLEOTIDE SEQUENCE [LARGE SCALE GENOMIC DNA]</scope>
    <source>
        <strain evidence="1 2">NXT3</strain>
        <plasmid evidence="2">Plasmid psfrenxt3c</plasmid>
    </source>
</reference>
<proteinExistence type="predicted"/>
<sequence length="78" mass="8916">MTEHQREFSPANEYDVRRLPFAKRLEDLLPGDCIWPINSGGPYLFCAAKAVGKYCPHHKTRLIHKRGSGHATNEPQTR</sequence>
<evidence type="ECO:0000313" key="1">
    <source>
        <dbReference type="EMBL" id="AUX80064.1"/>
    </source>
</evidence>
<evidence type="ECO:0008006" key="3">
    <source>
        <dbReference type="Google" id="ProtNLM"/>
    </source>
</evidence>
<gene>
    <name evidence="1" type="ORF">NXT3_PC00906</name>
</gene>